<dbReference type="GO" id="GO:0005794">
    <property type="term" value="C:Golgi apparatus"/>
    <property type="evidence" value="ECO:0007669"/>
    <property type="project" value="TreeGrafter"/>
</dbReference>
<dbReference type="InterPro" id="IPR040410">
    <property type="entry name" value="UPF0658_Golgi"/>
</dbReference>
<feature type="transmembrane region" description="Helical" evidence="1">
    <location>
        <begin position="292"/>
        <end position="313"/>
    </location>
</feature>
<feature type="transmembrane region" description="Helical" evidence="1">
    <location>
        <begin position="12"/>
        <end position="33"/>
    </location>
</feature>
<name>A0A9P6RMU0_9FUNG</name>
<feature type="transmembrane region" description="Helical" evidence="1">
    <location>
        <begin position="204"/>
        <end position="224"/>
    </location>
</feature>
<reference evidence="2" key="1">
    <citation type="journal article" date="2020" name="Fungal Divers.">
        <title>Resolving the Mortierellaceae phylogeny through synthesis of multi-gene phylogenetics and phylogenomics.</title>
        <authorList>
            <person name="Vandepol N."/>
            <person name="Liber J."/>
            <person name="Desiro A."/>
            <person name="Na H."/>
            <person name="Kennedy M."/>
            <person name="Barry K."/>
            <person name="Grigoriev I.V."/>
            <person name="Miller A.N."/>
            <person name="O'Donnell K."/>
            <person name="Stajich J.E."/>
            <person name="Bonito G."/>
        </authorList>
    </citation>
    <scope>NUCLEOTIDE SEQUENCE</scope>
    <source>
        <strain evidence="2">NVP60</strain>
    </source>
</reference>
<keyword evidence="1" id="KW-0812">Transmembrane</keyword>
<feature type="non-terminal residue" evidence="2">
    <location>
        <position position="1"/>
    </location>
</feature>
<protein>
    <submittedName>
        <fullName evidence="2">Uncharacterized protein</fullName>
    </submittedName>
</protein>
<dbReference type="PANTHER" id="PTHR34391:SF1">
    <property type="entry name" value="UPF0658 GOLGI APPARATUS MEMBRANE PROTEIN C1952.10C-RELATED"/>
    <property type="match status" value="1"/>
</dbReference>
<dbReference type="EMBL" id="JAAAIN010000089">
    <property type="protein sequence ID" value="KAG0320777.1"/>
    <property type="molecule type" value="Genomic_DNA"/>
</dbReference>
<keyword evidence="3" id="KW-1185">Reference proteome</keyword>
<feature type="transmembrane region" description="Helical" evidence="1">
    <location>
        <begin position="75"/>
        <end position="96"/>
    </location>
</feature>
<keyword evidence="1" id="KW-0472">Membrane</keyword>
<feature type="transmembrane region" description="Helical" evidence="1">
    <location>
        <begin position="103"/>
        <end position="121"/>
    </location>
</feature>
<organism evidence="2 3">
    <name type="scientific">Linnemannia gamsii</name>
    <dbReference type="NCBI Taxonomy" id="64522"/>
    <lineage>
        <taxon>Eukaryota</taxon>
        <taxon>Fungi</taxon>
        <taxon>Fungi incertae sedis</taxon>
        <taxon>Mucoromycota</taxon>
        <taxon>Mortierellomycotina</taxon>
        <taxon>Mortierellomycetes</taxon>
        <taxon>Mortierellales</taxon>
        <taxon>Mortierellaceae</taxon>
        <taxon>Linnemannia</taxon>
    </lineage>
</organism>
<feature type="transmembrane region" description="Helical" evidence="1">
    <location>
        <begin position="162"/>
        <end position="183"/>
    </location>
</feature>
<dbReference type="Proteomes" id="UP000823405">
    <property type="component" value="Unassembled WGS sequence"/>
</dbReference>
<sequence>AGDSTWSRYSLALSGIQAVVIIALEAVILYLHLIETSNIKAAFKAAYYALTLPTQLNATGPTPAEIEQTTSVLSVYHILFIVAQIFQLILLCDAMFNKNTIQIMAIVAFNAAMVAYAGVQVKQASDILVRTEGSNTMANMILNVFAWDPSKTPYHASKPYEIAVLSLMVIFALAFAFIAYKLYKEFGWSIYKKIGADLAMRDMYKIYQIFIMILKFDIFFQLGFSAQFLSVIVLSATQTDVKTGEPKKLSPEEQQDFKNVLIIHLVLSVGACIVLPILAWRGLKRECKYSMAAFICGGVGTLVYNIIKLNQVFEYPGRFAGANKFLTFFLILNLLLGVITLYLAWQCTKNFNNGLNAHSTCLCWQ</sequence>
<evidence type="ECO:0000313" key="3">
    <source>
        <dbReference type="Proteomes" id="UP000823405"/>
    </source>
</evidence>
<feature type="transmembrane region" description="Helical" evidence="1">
    <location>
        <begin position="325"/>
        <end position="345"/>
    </location>
</feature>
<evidence type="ECO:0000313" key="2">
    <source>
        <dbReference type="EMBL" id="KAG0320777.1"/>
    </source>
</evidence>
<keyword evidence="1" id="KW-1133">Transmembrane helix</keyword>
<feature type="transmembrane region" description="Helical" evidence="1">
    <location>
        <begin position="261"/>
        <end position="280"/>
    </location>
</feature>
<comment type="caution">
    <text evidence="2">The sequence shown here is derived from an EMBL/GenBank/DDBJ whole genome shotgun (WGS) entry which is preliminary data.</text>
</comment>
<dbReference type="PANTHER" id="PTHR34391">
    <property type="entry name" value="UPF0658 GOLGI APPARATUS MEMBRANE PROTEIN C1952.10C-RELATED"/>
    <property type="match status" value="1"/>
</dbReference>
<dbReference type="OrthoDB" id="2448307at2759"/>
<accession>A0A9P6RMU0</accession>
<dbReference type="AlphaFoldDB" id="A0A9P6RMU0"/>
<proteinExistence type="predicted"/>
<gene>
    <name evidence="2" type="ORF">BGZ97_012823</name>
</gene>
<evidence type="ECO:0000256" key="1">
    <source>
        <dbReference type="SAM" id="Phobius"/>
    </source>
</evidence>